<keyword evidence="5" id="KW-1185">Reference proteome</keyword>
<dbReference type="RefSeq" id="WP_281456186.1">
    <property type="nucleotide sequence ID" value="NZ_JASAOF010000007.1"/>
</dbReference>
<accession>A0ABT6PPG2</accession>
<keyword evidence="1" id="KW-0233">DNA recombination</keyword>
<dbReference type="PANTHER" id="PTHR30349">
    <property type="entry name" value="PHAGE INTEGRASE-RELATED"/>
    <property type="match status" value="1"/>
</dbReference>
<evidence type="ECO:0000256" key="1">
    <source>
        <dbReference type="ARBA" id="ARBA00023172"/>
    </source>
</evidence>
<evidence type="ECO:0000259" key="3">
    <source>
        <dbReference type="PROSITE" id="PS51898"/>
    </source>
</evidence>
<proteinExistence type="predicted"/>
<dbReference type="Pfam" id="PF00589">
    <property type="entry name" value="Phage_integrase"/>
    <property type="match status" value="1"/>
</dbReference>
<evidence type="ECO:0000313" key="4">
    <source>
        <dbReference type="EMBL" id="MDI2029829.1"/>
    </source>
</evidence>
<sequence length="466" mass="52411">METSYDVTIWQIKARKNAKGKVTSYRVRWLVDSHEHHKTIRNKTQAESFRSKLVVAASRGEAFLVAEPGLPVSMLRNKSGTPWFEFAQKYVDMKWKRAAAKSRSGIADTLATVTPALLTTERGRPDPEVLRRAMTGWAFNATHRDDPRPHEIEKALRWLAENTRPVSDLQDLALLRTVLEQLASKLNGEMASAKTFGRKRAVFHNALEYAVELKEVDLNQLPKVKWTPPKKARAIDKRTVAINPRQAERLLAAVEAQQVEGQPRRSSGPMLRAFFAVIYYSGLRPEEVAMLSKPDLLLPGDGWGELLPSKAAPVAGAAWTDSGSRRDRRQLKQRAEGEVRHVPCPPQLTKILHEHLSRHGTARDGRLFRNMDGGDVDETTVARVWRKARVQALTPEEAASPLVRRPYDLRHACVSTWLAAGVPSTQVAEWAGHSVTVLHEIYAKVLAGLEQNYRRRIQTVLDEAPE</sequence>
<dbReference type="InterPro" id="IPR011010">
    <property type="entry name" value="DNA_brk_join_enz"/>
</dbReference>
<organism evidence="4 5">
    <name type="scientific">Saccharopolyspora ipomoeae</name>
    <dbReference type="NCBI Taxonomy" id="3042027"/>
    <lineage>
        <taxon>Bacteria</taxon>
        <taxon>Bacillati</taxon>
        <taxon>Actinomycetota</taxon>
        <taxon>Actinomycetes</taxon>
        <taxon>Pseudonocardiales</taxon>
        <taxon>Pseudonocardiaceae</taxon>
        <taxon>Saccharopolyspora</taxon>
    </lineage>
</organism>
<dbReference type="PROSITE" id="PS51898">
    <property type="entry name" value="TYR_RECOMBINASE"/>
    <property type="match status" value="1"/>
</dbReference>
<feature type="domain" description="Tyr recombinase" evidence="3">
    <location>
        <begin position="237"/>
        <end position="456"/>
    </location>
</feature>
<dbReference type="InterPro" id="IPR013762">
    <property type="entry name" value="Integrase-like_cat_sf"/>
</dbReference>
<gene>
    <name evidence="4" type="ORF">QFW96_14455</name>
</gene>
<comment type="caution">
    <text evidence="4">The sequence shown here is derived from an EMBL/GenBank/DDBJ whole genome shotgun (WGS) entry which is preliminary data.</text>
</comment>
<dbReference type="PANTHER" id="PTHR30349:SF64">
    <property type="entry name" value="PROPHAGE INTEGRASE INTD-RELATED"/>
    <property type="match status" value="1"/>
</dbReference>
<evidence type="ECO:0000313" key="5">
    <source>
        <dbReference type="Proteomes" id="UP001237595"/>
    </source>
</evidence>
<dbReference type="EMBL" id="JASAOF010000007">
    <property type="protein sequence ID" value="MDI2029829.1"/>
    <property type="molecule type" value="Genomic_DNA"/>
</dbReference>
<dbReference type="SUPFAM" id="SSF56349">
    <property type="entry name" value="DNA breaking-rejoining enzymes"/>
    <property type="match status" value="1"/>
</dbReference>
<dbReference type="InterPro" id="IPR050090">
    <property type="entry name" value="Tyrosine_recombinase_XerCD"/>
</dbReference>
<dbReference type="InterPro" id="IPR002104">
    <property type="entry name" value="Integrase_catalytic"/>
</dbReference>
<name>A0ABT6PPG2_9PSEU</name>
<reference evidence="4 5" key="1">
    <citation type="submission" date="2023-04" db="EMBL/GenBank/DDBJ databases">
        <title>Draft genome sequence of Saccharopolyspora sp. TS4A08 isolated from sweet potato rhizospheric soil.</title>
        <authorList>
            <person name="Suksaard P."/>
            <person name="Duangmal K."/>
        </authorList>
    </citation>
    <scope>NUCLEOTIDE SEQUENCE [LARGE SCALE GENOMIC DNA]</scope>
    <source>
        <strain evidence="4 5">TS4A08</strain>
    </source>
</reference>
<dbReference type="Gene3D" id="1.10.443.10">
    <property type="entry name" value="Intergrase catalytic core"/>
    <property type="match status" value="1"/>
</dbReference>
<dbReference type="Proteomes" id="UP001237595">
    <property type="component" value="Unassembled WGS sequence"/>
</dbReference>
<feature type="region of interest" description="Disordered" evidence="2">
    <location>
        <begin position="314"/>
        <end position="338"/>
    </location>
</feature>
<evidence type="ECO:0000256" key="2">
    <source>
        <dbReference type="SAM" id="MobiDB-lite"/>
    </source>
</evidence>
<protein>
    <submittedName>
        <fullName evidence="4">Tyrosine-type recombinase/integrase</fullName>
    </submittedName>
</protein>